<keyword evidence="2" id="KW-1185">Reference proteome</keyword>
<dbReference type="KEGG" id="lcre:Pla8534_41480"/>
<dbReference type="OrthoDB" id="9146593at2"/>
<name>A0A518DWW3_9BACT</name>
<evidence type="ECO:0000313" key="2">
    <source>
        <dbReference type="Proteomes" id="UP000317648"/>
    </source>
</evidence>
<protein>
    <recommendedName>
        <fullName evidence="3">DUF1552 domain-containing protein</fullName>
    </recommendedName>
</protein>
<dbReference type="InterPro" id="IPR006311">
    <property type="entry name" value="TAT_signal"/>
</dbReference>
<gene>
    <name evidence="1" type="ORF">Pla8534_41480</name>
</gene>
<organism evidence="1 2">
    <name type="scientific">Lignipirellula cremea</name>
    <dbReference type="NCBI Taxonomy" id="2528010"/>
    <lineage>
        <taxon>Bacteria</taxon>
        <taxon>Pseudomonadati</taxon>
        <taxon>Planctomycetota</taxon>
        <taxon>Planctomycetia</taxon>
        <taxon>Pirellulales</taxon>
        <taxon>Pirellulaceae</taxon>
        <taxon>Lignipirellula</taxon>
    </lineage>
</organism>
<proteinExistence type="predicted"/>
<dbReference type="PROSITE" id="PS51318">
    <property type="entry name" value="TAT"/>
    <property type="match status" value="1"/>
</dbReference>
<dbReference type="RefSeq" id="WP_145054968.1">
    <property type="nucleotide sequence ID" value="NZ_CP036433.1"/>
</dbReference>
<dbReference type="Proteomes" id="UP000317648">
    <property type="component" value="Chromosome"/>
</dbReference>
<sequence>MSRPQHRRSAFSGRRSLLSRRTLLKSAGVALALPALEAMRPLARAGEASPKPRRMLAVMTPLGLYPANFLPEQSGRDYTPSPYLAVLKDFQQQMTICSGLSHPDCDGGHASEACFLTSAPQPTSPTFRNTISLDQYMAERVGHHTRFPYLNLTTVQPRTARLSWTRNGVRNPAEVQPSRVFAKLFLAGSPQEKLAQERELQEGKSILDAVRIQAKQIERTLPPGDRRKMDEYFSSVRALEQRLAMNQEWARKPKPQVDVPPPKDIADATDIIGRLHMLYDLVHLAFQTDSTRLVTLQVSYITAPLKLAGVTGDWHSLSHHNQRPDTVAQLTLFEMAMFKALRDLLGKLQATDEAGESLLDRTMVLFGSNLNDGATHSTRNLPIVLAGGGFRHGQHLAGNREQNQPLSNLFVSMMQRFGLEESSFGSSTGTLTGLELA</sequence>
<dbReference type="AlphaFoldDB" id="A0A518DWW3"/>
<accession>A0A518DWW3</accession>
<evidence type="ECO:0000313" key="1">
    <source>
        <dbReference type="EMBL" id="QDU96328.1"/>
    </source>
</evidence>
<dbReference type="Pfam" id="PF07586">
    <property type="entry name" value="HXXSHH"/>
    <property type="match status" value="1"/>
</dbReference>
<evidence type="ECO:0008006" key="3">
    <source>
        <dbReference type="Google" id="ProtNLM"/>
    </source>
</evidence>
<dbReference type="InterPro" id="IPR011447">
    <property type="entry name" value="DUF1552"/>
</dbReference>
<reference evidence="1 2" key="1">
    <citation type="submission" date="2019-02" db="EMBL/GenBank/DDBJ databases">
        <title>Deep-cultivation of Planctomycetes and their phenomic and genomic characterization uncovers novel biology.</title>
        <authorList>
            <person name="Wiegand S."/>
            <person name="Jogler M."/>
            <person name="Boedeker C."/>
            <person name="Pinto D."/>
            <person name="Vollmers J."/>
            <person name="Rivas-Marin E."/>
            <person name="Kohn T."/>
            <person name="Peeters S.H."/>
            <person name="Heuer A."/>
            <person name="Rast P."/>
            <person name="Oberbeckmann S."/>
            <person name="Bunk B."/>
            <person name="Jeske O."/>
            <person name="Meyerdierks A."/>
            <person name="Storesund J.E."/>
            <person name="Kallscheuer N."/>
            <person name="Luecker S."/>
            <person name="Lage O.M."/>
            <person name="Pohl T."/>
            <person name="Merkel B.J."/>
            <person name="Hornburger P."/>
            <person name="Mueller R.-W."/>
            <person name="Bruemmer F."/>
            <person name="Labrenz M."/>
            <person name="Spormann A.M."/>
            <person name="Op den Camp H."/>
            <person name="Overmann J."/>
            <person name="Amann R."/>
            <person name="Jetten M.S.M."/>
            <person name="Mascher T."/>
            <person name="Medema M.H."/>
            <person name="Devos D.P."/>
            <person name="Kaster A.-K."/>
            <person name="Ovreas L."/>
            <person name="Rohde M."/>
            <person name="Galperin M.Y."/>
            <person name="Jogler C."/>
        </authorList>
    </citation>
    <scope>NUCLEOTIDE SEQUENCE [LARGE SCALE GENOMIC DNA]</scope>
    <source>
        <strain evidence="1 2">Pla85_3_4</strain>
    </source>
</reference>
<dbReference type="EMBL" id="CP036433">
    <property type="protein sequence ID" value="QDU96328.1"/>
    <property type="molecule type" value="Genomic_DNA"/>
</dbReference>